<organism evidence="1">
    <name type="scientific">Zea mays</name>
    <name type="common">Maize</name>
    <dbReference type="NCBI Taxonomy" id="4577"/>
    <lineage>
        <taxon>Eukaryota</taxon>
        <taxon>Viridiplantae</taxon>
        <taxon>Streptophyta</taxon>
        <taxon>Embryophyta</taxon>
        <taxon>Tracheophyta</taxon>
        <taxon>Spermatophyta</taxon>
        <taxon>Magnoliopsida</taxon>
        <taxon>Liliopsida</taxon>
        <taxon>Poales</taxon>
        <taxon>Poaceae</taxon>
        <taxon>PACMAD clade</taxon>
        <taxon>Panicoideae</taxon>
        <taxon>Andropogonodae</taxon>
        <taxon>Andropogoneae</taxon>
        <taxon>Tripsacinae</taxon>
        <taxon>Zea</taxon>
    </lineage>
</organism>
<dbReference type="PANTHER" id="PTHR37191:SF1">
    <property type="entry name" value="OS08G0112600 PROTEIN"/>
    <property type="match status" value="1"/>
</dbReference>
<protein>
    <submittedName>
        <fullName evidence="1">Uncharacterized protein</fullName>
    </submittedName>
</protein>
<proteinExistence type="predicted"/>
<dbReference type="InParanoid" id="A0A1D6FWM3"/>
<name>A0A1D6FWM3_MAIZE</name>
<evidence type="ECO:0000313" key="1">
    <source>
        <dbReference type="EMBL" id="AQK95769.1"/>
    </source>
</evidence>
<dbReference type="AlphaFoldDB" id="A0A1D6FWM3"/>
<dbReference type="EMBL" id="CM000784">
    <property type="protein sequence ID" value="AQK95769.1"/>
    <property type="molecule type" value="Genomic_DNA"/>
</dbReference>
<gene>
    <name evidence="1" type="ORF">ZEAMMB73_Zm00001d011115</name>
</gene>
<sequence>MSVPHGRRQDLELAIDDFDVELIDPELRYSFQRNSKSIQQTLALLTYRNLFGIAIRLPVMLLRDRRA</sequence>
<dbReference type="ExpressionAtlas" id="A0A1D6FWM3">
    <property type="expression patterns" value="baseline"/>
</dbReference>
<reference evidence="1" key="1">
    <citation type="submission" date="2015-12" db="EMBL/GenBank/DDBJ databases">
        <title>Update maize B73 reference genome by single molecule sequencing technologies.</title>
        <authorList>
            <consortium name="Maize Genome Sequencing Project"/>
            <person name="Ware D."/>
        </authorList>
    </citation>
    <scope>NUCLEOTIDE SEQUENCE</scope>
    <source>
        <tissue evidence="1">Seedling</tissue>
    </source>
</reference>
<dbReference type="PANTHER" id="PTHR37191">
    <property type="entry name" value="ZINC FINGER/BTB DOMAIN PROTEIN"/>
    <property type="match status" value="1"/>
</dbReference>
<accession>A0A1D6FWM3</accession>